<proteinExistence type="predicted"/>
<dbReference type="Proteomes" id="UP000499080">
    <property type="component" value="Unassembled WGS sequence"/>
</dbReference>
<organism evidence="1 2">
    <name type="scientific">Araneus ventricosus</name>
    <name type="common">Orbweaver spider</name>
    <name type="synonym">Epeira ventricosa</name>
    <dbReference type="NCBI Taxonomy" id="182803"/>
    <lineage>
        <taxon>Eukaryota</taxon>
        <taxon>Metazoa</taxon>
        <taxon>Ecdysozoa</taxon>
        <taxon>Arthropoda</taxon>
        <taxon>Chelicerata</taxon>
        <taxon>Arachnida</taxon>
        <taxon>Araneae</taxon>
        <taxon>Araneomorphae</taxon>
        <taxon>Entelegynae</taxon>
        <taxon>Araneoidea</taxon>
        <taxon>Araneidae</taxon>
        <taxon>Araneus</taxon>
    </lineage>
</organism>
<dbReference type="EMBL" id="BGPR01122519">
    <property type="protein sequence ID" value="GBN24425.1"/>
    <property type="molecule type" value="Genomic_DNA"/>
</dbReference>
<comment type="caution">
    <text evidence="1">The sequence shown here is derived from an EMBL/GenBank/DDBJ whole genome shotgun (WGS) entry which is preliminary data.</text>
</comment>
<sequence length="13" mass="1648">MITRKLLELRDEM</sequence>
<name>A0A4Y2MBE9_ARAVE</name>
<keyword evidence="2" id="KW-1185">Reference proteome</keyword>
<feature type="non-terminal residue" evidence="1">
    <location>
        <position position="13"/>
    </location>
</feature>
<gene>
    <name evidence="1" type="ORF">AVEN_22707_1</name>
</gene>
<evidence type="ECO:0000313" key="1">
    <source>
        <dbReference type="EMBL" id="GBN24425.1"/>
    </source>
</evidence>
<reference evidence="1 2" key="1">
    <citation type="journal article" date="2019" name="Sci. Rep.">
        <title>Orb-weaving spider Araneus ventricosus genome elucidates the spidroin gene catalogue.</title>
        <authorList>
            <person name="Kono N."/>
            <person name="Nakamura H."/>
            <person name="Ohtoshi R."/>
            <person name="Moran D.A.P."/>
            <person name="Shinohara A."/>
            <person name="Yoshida Y."/>
            <person name="Fujiwara M."/>
            <person name="Mori M."/>
            <person name="Tomita M."/>
            <person name="Arakawa K."/>
        </authorList>
    </citation>
    <scope>NUCLEOTIDE SEQUENCE [LARGE SCALE GENOMIC DNA]</scope>
</reference>
<accession>A0A4Y2MBE9</accession>
<evidence type="ECO:0000313" key="2">
    <source>
        <dbReference type="Proteomes" id="UP000499080"/>
    </source>
</evidence>
<protein>
    <submittedName>
        <fullName evidence="1">Uncharacterized protein</fullName>
    </submittedName>
</protein>